<evidence type="ECO:0000256" key="7">
    <source>
        <dbReference type="SAM" id="Phobius"/>
    </source>
</evidence>
<feature type="domain" description="Fatty acid hydroxylase" evidence="8">
    <location>
        <begin position="88"/>
        <end position="221"/>
    </location>
</feature>
<evidence type="ECO:0000313" key="9">
    <source>
        <dbReference type="EMBL" id="UZW74942.1"/>
    </source>
</evidence>
<gene>
    <name evidence="9" type="ORF">NNL22_18270</name>
</gene>
<proteinExistence type="predicted"/>
<keyword evidence="4" id="KW-0560">Oxidoreductase</keyword>
<dbReference type="GO" id="GO:0006643">
    <property type="term" value="P:membrane lipid metabolic process"/>
    <property type="evidence" value="ECO:0007669"/>
    <property type="project" value="TreeGrafter"/>
</dbReference>
<keyword evidence="2 7" id="KW-0812">Transmembrane</keyword>
<dbReference type="GO" id="GO:0005506">
    <property type="term" value="F:iron ion binding"/>
    <property type="evidence" value="ECO:0007669"/>
    <property type="project" value="InterPro"/>
</dbReference>
<organism evidence="9 10">
    <name type="scientific">Alkalimarinus sediminis</name>
    <dbReference type="NCBI Taxonomy" id="1632866"/>
    <lineage>
        <taxon>Bacteria</taxon>
        <taxon>Pseudomonadati</taxon>
        <taxon>Pseudomonadota</taxon>
        <taxon>Gammaproteobacteria</taxon>
        <taxon>Alteromonadales</taxon>
        <taxon>Alteromonadaceae</taxon>
        <taxon>Alkalimarinus</taxon>
    </lineage>
</organism>
<evidence type="ECO:0000259" key="8">
    <source>
        <dbReference type="Pfam" id="PF04116"/>
    </source>
</evidence>
<dbReference type="RefSeq" id="WP_251810369.1">
    <property type="nucleotide sequence ID" value="NZ_CP101527.1"/>
</dbReference>
<feature type="transmembrane region" description="Helical" evidence="7">
    <location>
        <begin position="83"/>
        <end position="101"/>
    </location>
</feature>
<dbReference type="PANTHER" id="PTHR21624">
    <property type="entry name" value="STEROL DESATURASE-RELATED PROTEIN"/>
    <property type="match status" value="1"/>
</dbReference>
<evidence type="ECO:0000313" key="10">
    <source>
        <dbReference type="Proteomes" id="UP001164472"/>
    </source>
</evidence>
<dbReference type="GO" id="GO:0008610">
    <property type="term" value="P:lipid biosynthetic process"/>
    <property type="evidence" value="ECO:0007669"/>
    <property type="project" value="InterPro"/>
</dbReference>
<evidence type="ECO:0000256" key="2">
    <source>
        <dbReference type="ARBA" id="ARBA00022692"/>
    </source>
</evidence>
<feature type="transmembrane region" description="Helical" evidence="7">
    <location>
        <begin position="134"/>
        <end position="153"/>
    </location>
</feature>
<dbReference type="PANTHER" id="PTHR21624:SF1">
    <property type="entry name" value="ALKYLGLYCEROL MONOOXYGENASE"/>
    <property type="match status" value="1"/>
</dbReference>
<sequence>MEFKVQYILLAFAPIFFAFILWEYWFLTHRKPELSSAQYSWIDTISNATLAAMHEATDAIAALGIMVLYHALFDFRLFEIENAFWSILLLFILQDFLYYWFHRASHRIRWFWASHVVHHSSESLNFSTAFRQSATYPISGMWIFWLPLVALGFQPETVVAVVLFNLAYQFFIHTQVVPKLGWLEKIFNTPSHHRVHHARNPEYIDQNYAGTLIIWDRMFGTFVEEKSDIACEYGITDSIETHNPITLTFHEWRAMIKDIFAPNQSVWQRLKQLWSPPEWSKNQEATYNTQDRHRYLQTKPES</sequence>
<keyword evidence="6 7" id="KW-0472">Membrane</keyword>
<keyword evidence="10" id="KW-1185">Reference proteome</keyword>
<dbReference type="AlphaFoldDB" id="A0A9E8HIR0"/>
<dbReference type="KEGG" id="asem:NNL22_18270"/>
<dbReference type="Pfam" id="PF04116">
    <property type="entry name" value="FA_hydroxylase"/>
    <property type="match status" value="1"/>
</dbReference>
<dbReference type="GO" id="GO:0012505">
    <property type="term" value="C:endomembrane system"/>
    <property type="evidence" value="ECO:0007669"/>
    <property type="project" value="UniProtKB-SubCell"/>
</dbReference>
<evidence type="ECO:0000256" key="4">
    <source>
        <dbReference type="ARBA" id="ARBA00023002"/>
    </source>
</evidence>
<dbReference type="InterPro" id="IPR051689">
    <property type="entry name" value="Sterol_desaturase/TMEM195"/>
</dbReference>
<accession>A0A9E8HIR0</accession>
<dbReference type="GO" id="GO:0050479">
    <property type="term" value="F:glyceryl-ether monooxygenase activity"/>
    <property type="evidence" value="ECO:0007669"/>
    <property type="project" value="TreeGrafter"/>
</dbReference>
<dbReference type="GO" id="GO:0016020">
    <property type="term" value="C:membrane"/>
    <property type="evidence" value="ECO:0007669"/>
    <property type="project" value="GOC"/>
</dbReference>
<dbReference type="InterPro" id="IPR006694">
    <property type="entry name" value="Fatty_acid_hydroxylase"/>
</dbReference>
<name>A0A9E8HIR0_9ALTE</name>
<dbReference type="EMBL" id="CP101527">
    <property type="protein sequence ID" value="UZW74942.1"/>
    <property type="molecule type" value="Genomic_DNA"/>
</dbReference>
<feature type="transmembrane region" description="Helical" evidence="7">
    <location>
        <begin position="48"/>
        <end position="71"/>
    </location>
</feature>
<evidence type="ECO:0000256" key="5">
    <source>
        <dbReference type="ARBA" id="ARBA00023098"/>
    </source>
</evidence>
<comment type="subcellular location">
    <subcellularLocation>
        <location evidence="1">Endomembrane system</location>
        <topology evidence="1">Multi-pass membrane protein</topology>
    </subcellularLocation>
</comment>
<evidence type="ECO:0000256" key="1">
    <source>
        <dbReference type="ARBA" id="ARBA00004127"/>
    </source>
</evidence>
<reference evidence="9" key="1">
    <citation type="submission" date="2022-07" db="EMBL/GenBank/DDBJ databases">
        <title>Alkalimarinus sp. nov., isolated from gut of a Alitta virens.</title>
        <authorList>
            <person name="Yang A.I."/>
            <person name="Shin N.-R."/>
        </authorList>
    </citation>
    <scope>NUCLEOTIDE SEQUENCE</scope>
    <source>
        <strain evidence="9">FA028</strain>
    </source>
</reference>
<protein>
    <submittedName>
        <fullName evidence="9">Sterol desaturase family protein</fullName>
    </submittedName>
</protein>
<keyword evidence="5" id="KW-0443">Lipid metabolism</keyword>
<dbReference type="Proteomes" id="UP001164472">
    <property type="component" value="Chromosome"/>
</dbReference>
<evidence type="ECO:0000256" key="3">
    <source>
        <dbReference type="ARBA" id="ARBA00022989"/>
    </source>
</evidence>
<keyword evidence="3 7" id="KW-1133">Transmembrane helix</keyword>
<evidence type="ECO:0000256" key="6">
    <source>
        <dbReference type="ARBA" id="ARBA00023136"/>
    </source>
</evidence>
<feature type="transmembrane region" description="Helical" evidence="7">
    <location>
        <begin position="6"/>
        <end position="27"/>
    </location>
</feature>